<organism evidence="1 2">
    <name type="scientific">Babesia bigemina</name>
    <dbReference type="NCBI Taxonomy" id="5866"/>
    <lineage>
        <taxon>Eukaryota</taxon>
        <taxon>Sar</taxon>
        <taxon>Alveolata</taxon>
        <taxon>Apicomplexa</taxon>
        <taxon>Aconoidasida</taxon>
        <taxon>Piroplasmida</taxon>
        <taxon>Babesiidae</taxon>
        <taxon>Babesia</taxon>
    </lineage>
</organism>
<dbReference type="VEuPathDB" id="PiroplasmaDB:BBBOND_0109050"/>
<proteinExistence type="predicted"/>
<reference evidence="2" key="1">
    <citation type="journal article" date="2014" name="Nucleic Acids Res.">
        <title>The evolutionary dynamics of variant antigen genes in Babesia reveal a history of genomic innovation underlying host-parasite interaction.</title>
        <authorList>
            <person name="Jackson A.P."/>
            <person name="Otto T.D."/>
            <person name="Darby A."/>
            <person name="Ramaprasad A."/>
            <person name="Xia D."/>
            <person name="Echaide I.E."/>
            <person name="Farber M."/>
            <person name="Gahlot S."/>
            <person name="Gamble J."/>
            <person name="Gupta D."/>
            <person name="Gupta Y."/>
            <person name="Jackson L."/>
            <person name="Malandrin L."/>
            <person name="Malas T.B."/>
            <person name="Moussa E."/>
            <person name="Nair M."/>
            <person name="Reid A.J."/>
            <person name="Sanders M."/>
            <person name="Sharma J."/>
            <person name="Tracey A."/>
            <person name="Quail M.A."/>
            <person name="Weir W."/>
            <person name="Wastling J.M."/>
            <person name="Hall N."/>
            <person name="Willadsen P."/>
            <person name="Lingelbach K."/>
            <person name="Shiels B."/>
            <person name="Tait A."/>
            <person name="Berriman M."/>
            <person name="Allred D.R."/>
            <person name="Pain A."/>
        </authorList>
    </citation>
    <scope>NUCLEOTIDE SEQUENCE [LARGE SCALE GENOMIC DNA]</scope>
    <source>
        <strain evidence="2">Bond</strain>
    </source>
</reference>
<keyword evidence="2" id="KW-1185">Reference proteome</keyword>
<name>A0A061D3E9_BABBI</name>
<gene>
    <name evidence="1" type="ORF">BBBOND_0109050</name>
</gene>
<dbReference type="Proteomes" id="UP000033188">
    <property type="component" value="Chromosome 1"/>
</dbReference>
<dbReference type="AlphaFoldDB" id="A0A061D3E9"/>
<dbReference type="RefSeq" id="XP_012766793.1">
    <property type="nucleotide sequence ID" value="XM_012911339.1"/>
</dbReference>
<evidence type="ECO:0000313" key="1">
    <source>
        <dbReference type="EMBL" id="CDR94607.1"/>
    </source>
</evidence>
<accession>A0A061D3E9</accession>
<dbReference type="OMA" id="LDIMIHA"/>
<evidence type="ECO:0000313" key="2">
    <source>
        <dbReference type="Proteomes" id="UP000033188"/>
    </source>
</evidence>
<protein>
    <submittedName>
        <fullName evidence="1">Uncharacterized protein</fullName>
    </submittedName>
</protein>
<dbReference type="OrthoDB" id="366014at2759"/>
<dbReference type="EMBL" id="LK391707">
    <property type="protein sequence ID" value="CDR94607.1"/>
    <property type="molecule type" value="Genomic_DNA"/>
</dbReference>
<sequence length="242" mass="27269">MSTRAAVNILSMDVVQLSHYVRKRFQPSLVATEDSDENRDLAYQILALKDQLQNNRRERIKIFYNLVQAAHHGFFGHKATRNIYIGFPYLHRHFSENYRTFAAGKPDPNSGLGDQLLFDAGKLLSQHTFSAAAAHLRAFSNDHALIIVDEDVRLSKLYVKTLLELLGKNALTDEIKDEIKNALSQAVKQWSIELTGEENVDNLIELFALTSSLGLEDPGLMPVIENLIRGKRTPLSNKGNKV</sequence>
<dbReference type="GeneID" id="24563148"/>
<dbReference type="KEGG" id="bbig:BBBOND_0109050"/>